<feature type="region of interest" description="Disordered" evidence="1">
    <location>
        <begin position="194"/>
        <end position="224"/>
    </location>
</feature>
<feature type="compositionally biased region" description="Basic and acidic residues" evidence="1">
    <location>
        <begin position="459"/>
        <end position="474"/>
    </location>
</feature>
<dbReference type="EMBL" id="JARBHB010000012">
    <property type="protein sequence ID" value="KAJ8871864.1"/>
    <property type="molecule type" value="Genomic_DNA"/>
</dbReference>
<evidence type="ECO:0000313" key="3">
    <source>
        <dbReference type="Proteomes" id="UP001159363"/>
    </source>
</evidence>
<proteinExistence type="predicted"/>
<evidence type="ECO:0000256" key="1">
    <source>
        <dbReference type="SAM" id="MobiDB-lite"/>
    </source>
</evidence>
<name>A0ABQ9GIN4_9NEOP</name>
<sequence length="534" mass="58300">MLCCLPYVSAGSGSACRGAGGPQWRNKVGPCPAETTLPHEHLQELPLNCDHAVLSGVIRHADPRTGWLQSHLHKVAYPLIHIATATSRLTMDGYFLPRIESDLAGDSPLRGKLCSRANRLQIGSDPHRPCEEAANRPYFPGPRTALTIRNPAGSAQSPPFPASFGVDPIFLGGGGHVQRVEWKKLNGSLHRDFESEASVEQRRNARVGETGGLGENPPTSGIVWSDSHMRKYASGPAGNLTRSTQLSCADRGDMEQQCNAEVEETRSPREIPLTNCTIRHVSRARKFAVHKAGFAVVGTAVAEWLERSPITKANQVRFPEWLLPDSCTWKSCQKILLVGEFFRGSPSLHSGVAPHLTRFTIISSQKPVVERRPDLSSITEQVSPPLLHLANQRRRQPLEATVLSQPSVSTGQIASLPSVTVDDGAATRSPNRTWLAILNKHTLEELSGRNCRSPSDTFGKPEPKTAKHPPELSRRLPSSYESSRSRKSAEEAAYPFSDLLCEALGSYLVSDWLKRAAKGSLLASLPAGESFTKR</sequence>
<dbReference type="Proteomes" id="UP001159363">
    <property type="component" value="Chromosome 11"/>
</dbReference>
<evidence type="ECO:0000313" key="2">
    <source>
        <dbReference type="EMBL" id="KAJ8871864.1"/>
    </source>
</evidence>
<reference evidence="2 3" key="1">
    <citation type="submission" date="2023-02" db="EMBL/GenBank/DDBJ databases">
        <title>LHISI_Scaffold_Assembly.</title>
        <authorList>
            <person name="Stuart O.P."/>
            <person name="Cleave R."/>
            <person name="Magrath M.J.L."/>
            <person name="Mikheyev A.S."/>
        </authorList>
    </citation>
    <scope>NUCLEOTIDE SEQUENCE [LARGE SCALE GENOMIC DNA]</scope>
    <source>
        <strain evidence="2">Daus_M_001</strain>
        <tissue evidence="2">Leg muscle</tissue>
    </source>
</reference>
<accession>A0ABQ9GIN4</accession>
<organism evidence="2 3">
    <name type="scientific">Dryococelus australis</name>
    <dbReference type="NCBI Taxonomy" id="614101"/>
    <lineage>
        <taxon>Eukaryota</taxon>
        <taxon>Metazoa</taxon>
        <taxon>Ecdysozoa</taxon>
        <taxon>Arthropoda</taxon>
        <taxon>Hexapoda</taxon>
        <taxon>Insecta</taxon>
        <taxon>Pterygota</taxon>
        <taxon>Neoptera</taxon>
        <taxon>Polyneoptera</taxon>
        <taxon>Phasmatodea</taxon>
        <taxon>Verophasmatodea</taxon>
        <taxon>Anareolatae</taxon>
        <taxon>Phasmatidae</taxon>
        <taxon>Eurycanthinae</taxon>
        <taxon>Dryococelus</taxon>
    </lineage>
</organism>
<gene>
    <name evidence="2" type="ORF">PR048_028204</name>
</gene>
<feature type="region of interest" description="Disordered" evidence="1">
    <location>
        <begin position="447"/>
        <end position="488"/>
    </location>
</feature>
<keyword evidence="3" id="KW-1185">Reference proteome</keyword>
<feature type="compositionally biased region" description="Basic and acidic residues" evidence="1">
    <location>
        <begin position="194"/>
        <end position="203"/>
    </location>
</feature>
<protein>
    <submittedName>
        <fullName evidence="2">Uncharacterized protein</fullName>
    </submittedName>
</protein>
<comment type="caution">
    <text evidence="2">The sequence shown here is derived from an EMBL/GenBank/DDBJ whole genome shotgun (WGS) entry which is preliminary data.</text>
</comment>